<gene>
    <name evidence="1" type="ORF">GCK32_021720</name>
</gene>
<evidence type="ECO:0000313" key="2">
    <source>
        <dbReference type="Proteomes" id="UP001331761"/>
    </source>
</evidence>
<dbReference type="Proteomes" id="UP001331761">
    <property type="component" value="Unassembled WGS sequence"/>
</dbReference>
<accession>A0AAN8FEM3</accession>
<organism evidence="1 2">
    <name type="scientific">Trichostrongylus colubriformis</name>
    <name type="common">Black scour worm</name>
    <dbReference type="NCBI Taxonomy" id="6319"/>
    <lineage>
        <taxon>Eukaryota</taxon>
        <taxon>Metazoa</taxon>
        <taxon>Ecdysozoa</taxon>
        <taxon>Nematoda</taxon>
        <taxon>Chromadorea</taxon>
        <taxon>Rhabditida</taxon>
        <taxon>Rhabditina</taxon>
        <taxon>Rhabditomorpha</taxon>
        <taxon>Strongyloidea</taxon>
        <taxon>Trichostrongylidae</taxon>
        <taxon>Trichostrongylus</taxon>
    </lineage>
</organism>
<keyword evidence="2" id="KW-1185">Reference proteome</keyword>
<proteinExistence type="predicted"/>
<name>A0AAN8FEM3_TRICO</name>
<comment type="caution">
    <text evidence="1">The sequence shown here is derived from an EMBL/GenBank/DDBJ whole genome shotgun (WGS) entry which is preliminary data.</text>
</comment>
<dbReference type="AlphaFoldDB" id="A0AAN8FEM3"/>
<reference evidence="1 2" key="1">
    <citation type="submission" date="2019-10" db="EMBL/GenBank/DDBJ databases">
        <title>Assembly and Annotation for the nematode Trichostrongylus colubriformis.</title>
        <authorList>
            <person name="Martin J."/>
        </authorList>
    </citation>
    <scope>NUCLEOTIDE SEQUENCE [LARGE SCALE GENOMIC DNA]</scope>
    <source>
        <strain evidence="1">G859</strain>
        <tissue evidence="1">Whole worm</tissue>
    </source>
</reference>
<sequence>MSPKKEGDTLTLVLELCQKVVSLDVSPEDAFEKLQDLRASNPLLPSLLLDVLVVIEGDVQSSEKKDKAVQKFTDFVNLIADQVSSSSSSIIFSFQLLFHYNFFTWQGGEPPSLSGGTKSEFIADRLHPWDWCLIFVARVMPLEQRRSWKTRVAATGPSAPHSFSVCHEHLPIGEI</sequence>
<evidence type="ECO:0000313" key="1">
    <source>
        <dbReference type="EMBL" id="KAK5970003.1"/>
    </source>
</evidence>
<protein>
    <submittedName>
        <fullName evidence="1">Uncharacterized protein</fullName>
    </submittedName>
</protein>
<dbReference type="EMBL" id="WIXE01019459">
    <property type="protein sequence ID" value="KAK5970003.1"/>
    <property type="molecule type" value="Genomic_DNA"/>
</dbReference>